<dbReference type="GO" id="GO:0051287">
    <property type="term" value="F:NAD binding"/>
    <property type="evidence" value="ECO:0007669"/>
    <property type="project" value="UniProtKB-UniRule"/>
</dbReference>
<dbReference type="Gene3D" id="3.30.360.10">
    <property type="entry name" value="Dihydrodipicolinate Reductase, domain 2"/>
    <property type="match status" value="1"/>
</dbReference>
<dbReference type="HAMAP" id="MF_00102">
    <property type="entry name" value="DapB"/>
    <property type="match status" value="1"/>
</dbReference>
<evidence type="ECO:0000313" key="15">
    <source>
        <dbReference type="EMBL" id="CDZ16281.1"/>
    </source>
</evidence>
<comment type="subunit">
    <text evidence="12">Homotetramer.</text>
</comment>
<name>A0A078KAS2_9GAMM</name>
<dbReference type="STRING" id="1495769.CEM_003"/>
<dbReference type="PIRSF" id="PIRSF000161">
    <property type="entry name" value="DHPR"/>
    <property type="match status" value="1"/>
</dbReference>
<keyword evidence="2 12" id="KW-0028">Amino-acid biosynthesis</keyword>
<dbReference type="GO" id="GO:0009089">
    <property type="term" value="P:lysine biosynthetic process via diaminopimelate"/>
    <property type="evidence" value="ECO:0007669"/>
    <property type="project" value="UniProtKB-UniRule"/>
</dbReference>
<dbReference type="EC" id="1.17.1.8" evidence="9 12"/>
<feature type="domain" description="Dihydrodipicolinate reductase C-terminal" evidence="14">
    <location>
        <begin position="129"/>
        <end position="247"/>
    </location>
</feature>
<protein>
    <recommendedName>
        <fullName evidence="9 12">4-hydroxy-tetrahydrodipicolinate reductase</fullName>
        <shortName evidence="12">HTPA reductase</shortName>
        <ecNumber evidence="9 12">1.17.1.8</ecNumber>
    </recommendedName>
</protein>
<evidence type="ECO:0000256" key="5">
    <source>
        <dbReference type="ARBA" id="ARBA00023002"/>
    </source>
</evidence>
<feature type="active site" description="Proton donor" evidence="12">
    <location>
        <position position="161"/>
    </location>
</feature>
<evidence type="ECO:0000313" key="16">
    <source>
        <dbReference type="Proteomes" id="UP000032420"/>
    </source>
</evidence>
<dbReference type="InterPro" id="IPR036291">
    <property type="entry name" value="NAD(P)-bd_dom_sf"/>
</dbReference>
<keyword evidence="4 12" id="KW-0220">Diaminopimelate biosynthesis</keyword>
<feature type="binding site" evidence="12">
    <location>
        <begin position="9"/>
        <end position="14"/>
    </location>
    <ligand>
        <name>NAD(+)</name>
        <dbReference type="ChEBI" id="CHEBI:57540"/>
    </ligand>
</feature>
<dbReference type="GO" id="GO:0019877">
    <property type="term" value="P:diaminopimelate biosynthetic process"/>
    <property type="evidence" value="ECO:0007669"/>
    <property type="project" value="UniProtKB-UniRule"/>
</dbReference>
<dbReference type="PANTHER" id="PTHR20836:SF0">
    <property type="entry name" value="4-HYDROXY-TETRAHYDRODIPICOLINATE REDUCTASE 1, CHLOROPLASTIC-RELATED"/>
    <property type="match status" value="1"/>
</dbReference>
<keyword evidence="3 12" id="KW-0521">NADP</keyword>
<evidence type="ECO:0000256" key="1">
    <source>
        <dbReference type="ARBA" id="ARBA00006642"/>
    </source>
</evidence>
<feature type="active site" description="Proton donor/acceptor" evidence="12">
    <location>
        <position position="157"/>
    </location>
</feature>
<dbReference type="Gene3D" id="3.40.50.720">
    <property type="entry name" value="NAD(P)-binding Rossmann-like Domain"/>
    <property type="match status" value="1"/>
</dbReference>
<reference evidence="16" key="1">
    <citation type="submission" date="2014-07" db="EMBL/GenBank/DDBJ databases">
        <authorList>
            <person name="Santos-Garcia D."/>
        </authorList>
    </citation>
    <scope>NUCLEOTIDE SEQUENCE [LARGE SCALE GENOMIC DNA]</scope>
</reference>
<dbReference type="NCBIfam" id="TIGR00036">
    <property type="entry name" value="dapB"/>
    <property type="match status" value="1"/>
</dbReference>
<dbReference type="UniPathway" id="UPA00034">
    <property type="reaction ID" value="UER00018"/>
</dbReference>
<dbReference type="CDD" id="cd02274">
    <property type="entry name" value="DHDPR_N"/>
    <property type="match status" value="1"/>
</dbReference>
<dbReference type="Pfam" id="PF05173">
    <property type="entry name" value="DapB_C"/>
    <property type="match status" value="1"/>
</dbReference>
<feature type="binding site" evidence="12">
    <location>
        <position position="58"/>
    </location>
    <ligand>
        <name>NADP(+)</name>
        <dbReference type="ChEBI" id="CHEBI:58349"/>
    </ligand>
</feature>
<evidence type="ECO:0000256" key="10">
    <source>
        <dbReference type="ARBA" id="ARBA00049080"/>
    </source>
</evidence>
<dbReference type="Proteomes" id="UP000032420">
    <property type="component" value="Chromosome I"/>
</dbReference>
<evidence type="ECO:0000256" key="12">
    <source>
        <dbReference type="HAMAP-Rule" id="MF_00102"/>
    </source>
</evidence>
<organism evidence="15 16">
    <name type="scientific">Candidatus Johnevansia muelleri</name>
    <dbReference type="NCBI Taxonomy" id="1495769"/>
    <lineage>
        <taxon>Bacteria</taxon>
        <taxon>Pseudomonadati</taxon>
        <taxon>Pseudomonadota</taxon>
        <taxon>Gammaproteobacteria</taxon>
        <taxon>Candidatus Johnevansiales</taxon>
        <taxon>Candidatus Johnevansiaceae</taxon>
        <taxon>Candidatus Johnevansia</taxon>
    </lineage>
</organism>
<comment type="subcellular location">
    <subcellularLocation>
        <location evidence="12">Cytoplasm</location>
    </subcellularLocation>
</comment>
<dbReference type="OrthoDB" id="9790352at2"/>
<comment type="pathway">
    <text evidence="8 12">Amino-acid biosynthesis; L-lysine biosynthesis via DAP pathway; (S)-tetrahydrodipicolinate from L-aspartate: step 4/4.</text>
</comment>
<evidence type="ECO:0000259" key="13">
    <source>
        <dbReference type="Pfam" id="PF01113"/>
    </source>
</evidence>
<dbReference type="InterPro" id="IPR023940">
    <property type="entry name" value="DHDPR_bac"/>
</dbReference>
<keyword evidence="7 12" id="KW-0457">Lysine biosynthesis</keyword>
<dbReference type="Pfam" id="PF01113">
    <property type="entry name" value="DapB_N"/>
    <property type="match status" value="1"/>
</dbReference>
<dbReference type="PATRIC" id="fig|1495769.3.peg.3"/>
<evidence type="ECO:0000256" key="8">
    <source>
        <dbReference type="ARBA" id="ARBA00037922"/>
    </source>
</evidence>
<feature type="binding site" evidence="12">
    <location>
        <begin position="123"/>
        <end position="126"/>
    </location>
    <ligand>
        <name>NAD(+)</name>
        <dbReference type="ChEBI" id="CHEBI:57540"/>
    </ligand>
</feature>
<comment type="function">
    <text evidence="12">Catalyzes the conversion of 4-hydroxy-tetrahydrodipicolinate (HTPA) to tetrahydrodipicolinate.</text>
</comment>
<feature type="binding site" evidence="12">
    <location>
        <begin position="167"/>
        <end position="168"/>
    </location>
    <ligand>
        <name>(S)-2,3,4,5-tetrahydrodipicolinate</name>
        <dbReference type="ChEBI" id="CHEBI:16845"/>
    </ligand>
</feature>
<dbReference type="GO" id="GO:0008839">
    <property type="term" value="F:4-hydroxy-tetrahydrodipicolinate reductase"/>
    <property type="evidence" value="ECO:0007669"/>
    <property type="project" value="UniProtKB-UniRule"/>
</dbReference>
<dbReference type="KEGG" id="eme:CEM_003"/>
<evidence type="ECO:0000256" key="3">
    <source>
        <dbReference type="ARBA" id="ARBA00022857"/>
    </source>
</evidence>
<evidence type="ECO:0000256" key="11">
    <source>
        <dbReference type="ARBA" id="ARBA00049396"/>
    </source>
</evidence>
<comment type="caution">
    <text evidence="12">Lacks conserved residue(s) required for the propagation of feature annotation.</text>
</comment>
<feature type="binding site" evidence="12">
    <location>
        <position position="158"/>
    </location>
    <ligand>
        <name>(S)-2,3,4,5-tetrahydrodipicolinate</name>
        <dbReference type="ChEBI" id="CHEBI:16845"/>
    </ligand>
</feature>
<dbReference type="HOGENOM" id="CLU_047479_2_0_6"/>
<accession>A0A078KAS2</accession>
<keyword evidence="16" id="KW-1185">Reference proteome</keyword>
<proteinExistence type="inferred from homology"/>
<keyword evidence="12" id="KW-0963">Cytoplasm</keyword>
<dbReference type="SUPFAM" id="SSF55347">
    <property type="entry name" value="Glyceraldehyde-3-phosphate dehydrogenase-like, C-terminal domain"/>
    <property type="match status" value="1"/>
</dbReference>
<dbReference type="GO" id="GO:0016726">
    <property type="term" value="F:oxidoreductase activity, acting on CH or CH2 groups, NAD or NADP as acceptor"/>
    <property type="evidence" value="ECO:0007669"/>
    <property type="project" value="UniProtKB-UniRule"/>
</dbReference>
<dbReference type="GO" id="GO:0050661">
    <property type="term" value="F:NADP binding"/>
    <property type="evidence" value="ECO:0007669"/>
    <property type="project" value="UniProtKB-UniRule"/>
</dbReference>
<evidence type="ECO:0000256" key="2">
    <source>
        <dbReference type="ARBA" id="ARBA00022605"/>
    </source>
</evidence>
<evidence type="ECO:0000256" key="7">
    <source>
        <dbReference type="ARBA" id="ARBA00023154"/>
    </source>
</evidence>
<dbReference type="InterPro" id="IPR000846">
    <property type="entry name" value="DapB_N"/>
</dbReference>
<comment type="similarity">
    <text evidence="1 12">Belongs to the DapB family.</text>
</comment>
<sequence>MILRVAVLGCNGRMGRKIVQIILKDKYFKLNGAIVRKNSKLIGIDIGELIGVGNIGLKISDSLTNIVNKIDILIDFTNPDFTMKNILFCKKYNKSIVIGTTGFSKKQLDIIEKYKLYIPFIFCANMSTGINILCKLIKVTTNTLKKENLDIEIIEKHHINKLDVPSGTTLMFARIINNTLTNYKLGISSIRLGDIIGEHKIIFYNKDEIIEISHKALNRYIFANGALIAANWLKNKQVGCYNMQDVLNLKNNM</sequence>
<dbReference type="SUPFAM" id="SSF51735">
    <property type="entry name" value="NAD(P)-binding Rossmann-fold domains"/>
    <property type="match status" value="1"/>
</dbReference>
<comment type="caution">
    <text evidence="12">Was originally thought to be a dihydrodipicolinate reductase (DHDPR), catalyzing the conversion of dihydrodipicolinate to tetrahydrodipicolinate. However, it was shown in E.coli that the substrate of the enzymatic reaction is not dihydrodipicolinate (DHDP) but in fact (2S,4S)-4-hydroxy-2,3,4,5-tetrahydrodipicolinic acid (HTPA), the product released by the DapA-catalyzed reaction.</text>
</comment>
<evidence type="ECO:0000256" key="9">
    <source>
        <dbReference type="ARBA" id="ARBA00038983"/>
    </source>
</evidence>
<dbReference type="GO" id="GO:0005829">
    <property type="term" value="C:cytosol"/>
    <property type="evidence" value="ECO:0007669"/>
    <property type="project" value="TreeGrafter"/>
</dbReference>
<gene>
    <name evidence="12 15" type="primary">dapB</name>
    <name evidence="15" type="ORF">CEM_003</name>
</gene>
<evidence type="ECO:0000256" key="6">
    <source>
        <dbReference type="ARBA" id="ARBA00023027"/>
    </source>
</evidence>
<feature type="domain" description="Dihydrodipicolinate reductase N-terminal" evidence="13">
    <location>
        <begin position="4"/>
        <end position="126"/>
    </location>
</feature>
<evidence type="ECO:0000259" key="14">
    <source>
        <dbReference type="Pfam" id="PF05173"/>
    </source>
</evidence>
<comment type="catalytic activity">
    <reaction evidence="10 12">
        <text>(S)-2,3,4,5-tetrahydrodipicolinate + NADP(+) + H2O = (2S,4S)-4-hydroxy-2,3,4,5-tetrahydrodipicolinate + NADPH + H(+)</text>
        <dbReference type="Rhea" id="RHEA:35331"/>
        <dbReference type="ChEBI" id="CHEBI:15377"/>
        <dbReference type="ChEBI" id="CHEBI:15378"/>
        <dbReference type="ChEBI" id="CHEBI:16845"/>
        <dbReference type="ChEBI" id="CHEBI:57783"/>
        <dbReference type="ChEBI" id="CHEBI:58349"/>
        <dbReference type="ChEBI" id="CHEBI:67139"/>
        <dbReference type="EC" id="1.17.1.8"/>
    </reaction>
</comment>
<dbReference type="InterPro" id="IPR022663">
    <property type="entry name" value="DapB_C"/>
</dbReference>
<dbReference type="PANTHER" id="PTHR20836">
    <property type="entry name" value="DIHYDRODIPICOLINATE REDUCTASE"/>
    <property type="match status" value="1"/>
</dbReference>
<dbReference type="EMBL" id="LM655252">
    <property type="protein sequence ID" value="CDZ16281.1"/>
    <property type="molecule type" value="Genomic_DNA"/>
</dbReference>
<comment type="catalytic activity">
    <reaction evidence="11 12">
        <text>(S)-2,3,4,5-tetrahydrodipicolinate + NAD(+) + H2O = (2S,4S)-4-hydroxy-2,3,4,5-tetrahydrodipicolinate + NADH + H(+)</text>
        <dbReference type="Rhea" id="RHEA:35323"/>
        <dbReference type="ChEBI" id="CHEBI:15377"/>
        <dbReference type="ChEBI" id="CHEBI:15378"/>
        <dbReference type="ChEBI" id="CHEBI:16845"/>
        <dbReference type="ChEBI" id="CHEBI:57540"/>
        <dbReference type="ChEBI" id="CHEBI:57945"/>
        <dbReference type="ChEBI" id="CHEBI:67139"/>
        <dbReference type="EC" id="1.17.1.8"/>
    </reaction>
</comment>
<keyword evidence="6 12" id="KW-0520">NAD</keyword>
<keyword evidence="5 12" id="KW-0560">Oxidoreductase</keyword>
<dbReference type="AlphaFoldDB" id="A0A078KAS2"/>
<evidence type="ECO:0000256" key="4">
    <source>
        <dbReference type="ARBA" id="ARBA00022915"/>
    </source>
</evidence>
<feature type="binding site" evidence="12">
    <location>
        <begin position="99"/>
        <end position="101"/>
    </location>
    <ligand>
        <name>NAD(+)</name>
        <dbReference type="ChEBI" id="CHEBI:57540"/>
    </ligand>
</feature>